<dbReference type="Proteomes" id="UP000308917">
    <property type="component" value="Unassembled WGS sequence"/>
</dbReference>
<evidence type="ECO:0000256" key="1">
    <source>
        <dbReference type="ARBA" id="ARBA00009437"/>
    </source>
</evidence>
<evidence type="ECO:0000256" key="3">
    <source>
        <dbReference type="ARBA" id="ARBA00023125"/>
    </source>
</evidence>
<dbReference type="Pfam" id="PF03466">
    <property type="entry name" value="LysR_substrate"/>
    <property type="match status" value="1"/>
</dbReference>
<proteinExistence type="inferred from homology"/>
<dbReference type="InterPro" id="IPR036388">
    <property type="entry name" value="WH-like_DNA-bd_sf"/>
</dbReference>
<evidence type="ECO:0000313" key="7">
    <source>
        <dbReference type="Proteomes" id="UP000308917"/>
    </source>
</evidence>
<reference evidence="6 7" key="1">
    <citation type="journal article" date="2015" name="Antonie Van Leeuwenhoek">
        <title>Lampropedia puyangensis sp. nov., isolated from symptomatic bark of Populus ? euramericana canker and emended description of Lampropedia hyalina (Ehrenberg 1832) Lee et al. 2004.</title>
        <authorList>
            <person name="Li Y."/>
            <person name="Wang T."/>
            <person name="Piao C.G."/>
            <person name="Wang L.F."/>
            <person name="Tian G.Z."/>
            <person name="Zhu T.H."/>
            <person name="Guo M.W."/>
        </authorList>
    </citation>
    <scope>NUCLEOTIDE SEQUENCE [LARGE SCALE GENOMIC DNA]</scope>
    <source>
        <strain evidence="6 7">2-bin</strain>
    </source>
</reference>
<keyword evidence="3" id="KW-0238">DNA-binding</keyword>
<dbReference type="InterPro" id="IPR050950">
    <property type="entry name" value="HTH-type_LysR_regulators"/>
</dbReference>
<dbReference type="FunFam" id="1.10.10.10:FF:000001">
    <property type="entry name" value="LysR family transcriptional regulator"/>
    <property type="match status" value="1"/>
</dbReference>
<name>A0A4S8EXJ2_9BURK</name>
<dbReference type="InterPro" id="IPR000847">
    <property type="entry name" value="LysR_HTH_N"/>
</dbReference>
<comment type="similarity">
    <text evidence="1">Belongs to the LysR transcriptional regulatory family.</text>
</comment>
<organism evidence="6 7">
    <name type="scientific">Lampropedia puyangensis</name>
    <dbReference type="NCBI Taxonomy" id="1330072"/>
    <lineage>
        <taxon>Bacteria</taxon>
        <taxon>Pseudomonadati</taxon>
        <taxon>Pseudomonadota</taxon>
        <taxon>Betaproteobacteria</taxon>
        <taxon>Burkholderiales</taxon>
        <taxon>Comamonadaceae</taxon>
        <taxon>Lampropedia</taxon>
    </lineage>
</organism>
<evidence type="ECO:0000256" key="4">
    <source>
        <dbReference type="ARBA" id="ARBA00023163"/>
    </source>
</evidence>
<dbReference type="SUPFAM" id="SSF53850">
    <property type="entry name" value="Periplasmic binding protein-like II"/>
    <property type="match status" value="1"/>
</dbReference>
<keyword evidence="4" id="KW-0804">Transcription</keyword>
<accession>A0A4S8EXJ2</accession>
<sequence length="315" mass="34497">MHNVLPFWQRDGMAIACSFAMQHLRFLQYVDAVARCGSFRGAAERLHVAASAVNRRIQDIEDELGVCLFERLPRGVRLTTEGELFVAYARRRQADLEGVLAQMQALKGLQRGTVKLAISQALAPSFLPRLMGQFQRSHPKVDFEVKVLDHALAIEALQGFEADVGMVFNPPVRHGLDVLAKMPARTCAVMAQGHPLAQRASVGLKECFAYPVVMPDASLAGRAILDRVVSATGLHPNVVLQANAFELMFGYLRHSQAIGFQTRVGDEAPPGLQWVPIQERRLHAGTVALLALPQRVLPACTAAFAQHVAHCMAEA</sequence>
<dbReference type="InterPro" id="IPR005119">
    <property type="entry name" value="LysR_subst-bd"/>
</dbReference>
<dbReference type="EMBL" id="STFG01000016">
    <property type="protein sequence ID" value="THT99010.1"/>
    <property type="molecule type" value="Genomic_DNA"/>
</dbReference>
<evidence type="ECO:0000256" key="2">
    <source>
        <dbReference type="ARBA" id="ARBA00023015"/>
    </source>
</evidence>
<protein>
    <submittedName>
        <fullName evidence="6">LysR family transcriptional regulator</fullName>
    </submittedName>
</protein>
<dbReference type="GO" id="GO:0003700">
    <property type="term" value="F:DNA-binding transcription factor activity"/>
    <property type="evidence" value="ECO:0007669"/>
    <property type="project" value="InterPro"/>
</dbReference>
<evidence type="ECO:0000313" key="6">
    <source>
        <dbReference type="EMBL" id="THT99010.1"/>
    </source>
</evidence>
<dbReference type="InterPro" id="IPR036390">
    <property type="entry name" value="WH_DNA-bd_sf"/>
</dbReference>
<keyword evidence="7" id="KW-1185">Reference proteome</keyword>
<dbReference type="GO" id="GO:0005829">
    <property type="term" value="C:cytosol"/>
    <property type="evidence" value="ECO:0007669"/>
    <property type="project" value="TreeGrafter"/>
</dbReference>
<feature type="domain" description="HTH lysR-type" evidence="5">
    <location>
        <begin position="27"/>
        <end position="79"/>
    </location>
</feature>
<dbReference type="Gene3D" id="1.10.10.10">
    <property type="entry name" value="Winged helix-like DNA-binding domain superfamily/Winged helix DNA-binding domain"/>
    <property type="match status" value="1"/>
</dbReference>
<gene>
    <name evidence="6" type="ORF">E9531_13080</name>
</gene>
<dbReference type="Pfam" id="PF00126">
    <property type="entry name" value="HTH_1"/>
    <property type="match status" value="1"/>
</dbReference>
<evidence type="ECO:0000259" key="5">
    <source>
        <dbReference type="PROSITE" id="PS50931"/>
    </source>
</evidence>
<dbReference type="GO" id="GO:0003677">
    <property type="term" value="F:DNA binding"/>
    <property type="evidence" value="ECO:0007669"/>
    <property type="project" value="UniProtKB-KW"/>
</dbReference>
<dbReference type="PANTHER" id="PTHR30419">
    <property type="entry name" value="HTH-TYPE TRANSCRIPTIONAL REGULATOR YBHD"/>
    <property type="match status" value="1"/>
</dbReference>
<dbReference type="SUPFAM" id="SSF46785">
    <property type="entry name" value="Winged helix' DNA-binding domain"/>
    <property type="match status" value="1"/>
</dbReference>
<dbReference type="PROSITE" id="PS50931">
    <property type="entry name" value="HTH_LYSR"/>
    <property type="match status" value="1"/>
</dbReference>
<dbReference type="Gene3D" id="3.40.190.290">
    <property type="match status" value="1"/>
</dbReference>
<keyword evidence="2" id="KW-0805">Transcription regulation</keyword>
<dbReference type="AlphaFoldDB" id="A0A4S8EXJ2"/>
<dbReference type="PANTHER" id="PTHR30419:SF8">
    <property type="entry name" value="NITROGEN ASSIMILATION TRANSCRIPTIONAL ACTIVATOR-RELATED"/>
    <property type="match status" value="1"/>
</dbReference>
<comment type="caution">
    <text evidence="6">The sequence shown here is derived from an EMBL/GenBank/DDBJ whole genome shotgun (WGS) entry which is preliminary data.</text>
</comment>